<feature type="transmembrane region" description="Helical" evidence="2">
    <location>
        <begin position="885"/>
        <end position="908"/>
    </location>
</feature>
<feature type="compositionally biased region" description="Polar residues" evidence="1">
    <location>
        <begin position="202"/>
        <end position="216"/>
    </location>
</feature>
<dbReference type="EMBL" id="RZGK01000005">
    <property type="protein sequence ID" value="KAF9698731.1"/>
    <property type="molecule type" value="Genomic_DNA"/>
</dbReference>
<name>A0A8H7J7Z1_9PLEO</name>
<gene>
    <name evidence="3" type="ORF">EKO04_003142</name>
</gene>
<feature type="compositionally biased region" description="Polar residues" evidence="1">
    <location>
        <begin position="283"/>
        <end position="301"/>
    </location>
</feature>
<feature type="transmembrane region" description="Helical" evidence="2">
    <location>
        <begin position="915"/>
        <end position="937"/>
    </location>
</feature>
<evidence type="ECO:0000313" key="4">
    <source>
        <dbReference type="Proteomes" id="UP000651452"/>
    </source>
</evidence>
<feature type="region of interest" description="Disordered" evidence="1">
    <location>
        <begin position="202"/>
        <end position="248"/>
    </location>
</feature>
<feature type="region of interest" description="Disordered" evidence="1">
    <location>
        <begin position="29"/>
        <end position="75"/>
    </location>
</feature>
<accession>A0A8H7J7Z1</accession>
<evidence type="ECO:0000256" key="2">
    <source>
        <dbReference type="SAM" id="Phobius"/>
    </source>
</evidence>
<evidence type="ECO:0000256" key="1">
    <source>
        <dbReference type="SAM" id="MobiDB-lite"/>
    </source>
</evidence>
<protein>
    <submittedName>
        <fullName evidence="3">Uncharacterized protein</fullName>
    </submittedName>
</protein>
<sequence>MAQADRSEGYMLPASHNFSVTRYQLRSRLRRKGQGHRLKDVRMEDIEEGEEEDYEEGFELESSSEGEHDTKLPLLPTRQRPASDMARPRAVYKMPTSPDRLHGYQKLYDRSTVSHGDIAGEIRLSIQNDAPVTLSLSGDMEGRTLQFVPVDNKRSELAISHSGPRSGSTYSSGGGAIRSDQSARVPLYRNRRELLERAIDSTVQAKQTSESFQPKSNEPPHAIAREEPSSVTEEFEPERDEAFGGNGNLARNAALIGSASDHQSWFISMDRPMKETSDKTKSHQVTLSNLKNVETNPQDEPQSSHKLSDHGTHEHSGSIIVSSEPTDVLLDDSDDNNKSSVPSYAASVFTVESLASSASALSNMGDYSAEQIATATRRLVIIIAEDELLAPLYQRAIDSPDIGPSRLQRNLRRLFRAYADNLEEECEGRIEFLASRLVASKARYLAKYVVEKFQPRRSKQLARHHEQQDESSDDEDKSNTVDDSMFADLKVFGDFLVGSAAFEILRVQVQSFVLPKVPSIYSGEETKPRNRQRDNEKSVKMHTWGKWFEDASCMVDAFFLDTKDVLLAERALFLAYDAFRLATDAFLIQFGQLEPPLAQTMSRLRWRNTCGEPIFSDISEYRDNGISELVAHLERSVGSQVTAAAYNHRTGNQMYIAPRPVQWLCNGFVKLLTGASSSSRAGPCIPMHNTSGQSSAVITPANPSAPQSVLHLMACMHRNRSRKVLQQDILEDMHTDRELFRFMRKQYRRHRGLFRNLLSLKSVQGIFFVKFNLPIGSTVIVRDHNSNCVANIASLIGCECIPPPGIVEPAPNAQYRCIPGPPATYPPVPSEYLLLMFSNPNEVELTDDWVLRQLPKRTCGRLQGQAGQPAEGWGVYYQEGWDRDLISVMIFTVFLIASVLFGALWSMFKFDIQGAFGIAAYMVAVCAALIPLIAMGLDKPR</sequence>
<organism evidence="3 4">
    <name type="scientific">Ascochyta lentis</name>
    <dbReference type="NCBI Taxonomy" id="205686"/>
    <lineage>
        <taxon>Eukaryota</taxon>
        <taxon>Fungi</taxon>
        <taxon>Dikarya</taxon>
        <taxon>Ascomycota</taxon>
        <taxon>Pezizomycotina</taxon>
        <taxon>Dothideomycetes</taxon>
        <taxon>Pleosporomycetidae</taxon>
        <taxon>Pleosporales</taxon>
        <taxon>Pleosporineae</taxon>
        <taxon>Didymellaceae</taxon>
        <taxon>Ascochyta</taxon>
    </lineage>
</organism>
<feature type="compositionally biased region" description="Acidic residues" evidence="1">
    <location>
        <begin position="45"/>
        <end position="64"/>
    </location>
</feature>
<dbReference type="Proteomes" id="UP000651452">
    <property type="component" value="Unassembled WGS sequence"/>
</dbReference>
<reference evidence="3" key="1">
    <citation type="submission" date="2018-12" db="EMBL/GenBank/DDBJ databases">
        <authorList>
            <person name="Syme R.A."/>
            <person name="Farfan-Caceres L."/>
            <person name="Lichtenzveig J."/>
        </authorList>
    </citation>
    <scope>NUCLEOTIDE SEQUENCE</scope>
    <source>
        <strain evidence="3">Al4</strain>
    </source>
</reference>
<dbReference type="OrthoDB" id="5355526at2759"/>
<feature type="compositionally biased region" description="Basic and acidic residues" evidence="1">
    <location>
        <begin position="302"/>
        <end position="316"/>
    </location>
</feature>
<proteinExistence type="predicted"/>
<keyword evidence="2" id="KW-1133">Transmembrane helix</keyword>
<dbReference type="AlphaFoldDB" id="A0A8H7J7Z1"/>
<feature type="region of interest" description="Disordered" evidence="1">
    <location>
        <begin position="273"/>
        <end position="337"/>
    </location>
</feature>
<keyword evidence="4" id="KW-1185">Reference proteome</keyword>
<keyword evidence="2" id="KW-0812">Transmembrane</keyword>
<evidence type="ECO:0000313" key="3">
    <source>
        <dbReference type="EMBL" id="KAF9698731.1"/>
    </source>
</evidence>
<reference evidence="3" key="2">
    <citation type="submission" date="2020-09" db="EMBL/GenBank/DDBJ databases">
        <title>Reference genome assembly for Australian Ascochyta lentis isolate Al4.</title>
        <authorList>
            <person name="Lee R.C."/>
            <person name="Farfan-Caceres L.M."/>
            <person name="Debler J.W."/>
            <person name="Williams A.H."/>
            <person name="Henares B.M."/>
        </authorList>
    </citation>
    <scope>NUCLEOTIDE SEQUENCE</scope>
    <source>
        <strain evidence="3">Al4</strain>
    </source>
</reference>
<keyword evidence="2" id="KW-0472">Membrane</keyword>
<feature type="region of interest" description="Disordered" evidence="1">
    <location>
        <begin position="459"/>
        <end position="480"/>
    </location>
</feature>
<comment type="caution">
    <text evidence="3">The sequence shown here is derived from an EMBL/GenBank/DDBJ whole genome shotgun (WGS) entry which is preliminary data.</text>
</comment>
<feature type="region of interest" description="Disordered" evidence="1">
    <location>
        <begin position="157"/>
        <end position="185"/>
    </location>
</feature>